<evidence type="ECO:0000313" key="1">
    <source>
        <dbReference type="EMBL" id="KAF2859043.1"/>
    </source>
</evidence>
<dbReference type="Proteomes" id="UP000799421">
    <property type="component" value="Unassembled WGS sequence"/>
</dbReference>
<accession>A0A6A7BV79</accession>
<reference evidence="1" key="1">
    <citation type="journal article" date="2020" name="Stud. Mycol.">
        <title>101 Dothideomycetes genomes: a test case for predicting lifestyles and emergence of pathogens.</title>
        <authorList>
            <person name="Haridas S."/>
            <person name="Albert R."/>
            <person name="Binder M."/>
            <person name="Bloem J."/>
            <person name="Labutti K."/>
            <person name="Salamov A."/>
            <person name="Andreopoulos B."/>
            <person name="Baker S."/>
            <person name="Barry K."/>
            <person name="Bills G."/>
            <person name="Bluhm B."/>
            <person name="Cannon C."/>
            <person name="Castanera R."/>
            <person name="Culley D."/>
            <person name="Daum C."/>
            <person name="Ezra D."/>
            <person name="Gonzalez J."/>
            <person name="Henrissat B."/>
            <person name="Kuo A."/>
            <person name="Liang C."/>
            <person name="Lipzen A."/>
            <person name="Lutzoni F."/>
            <person name="Magnuson J."/>
            <person name="Mondo S."/>
            <person name="Nolan M."/>
            <person name="Ohm R."/>
            <person name="Pangilinan J."/>
            <person name="Park H.-J."/>
            <person name="Ramirez L."/>
            <person name="Alfaro M."/>
            <person name="Sun H."/>
            <person name="Tritt A."/>
            <person name="Yoshinaga Y."/>
            <person name="Zwiers L.-H."/>
            <person name="Turgeon B."/>
            <person name="Goodwin S."/>
            <person name="Spatafora J."/>
            <person name="Crous P."/>
            <person name="Grigoriev I."/>
        </authorList>
    </citation>
    <scope>NUCLEOTIDE SEQUENCE</scope>
    <source>
        <strain evidence="1">CBS 480.64</strain>
    </source>
</reference>
<proteinExistence type="predicted"/>
<gene>
    <name evidence="1" type="ORF">K470DRAFT_259217</name>
</gene>
<name>A0A6A7BV79_9PEZI</name>
<protein>
    <submittedName>
        <fullName evidence="1">Uncharacterized protein</fullName>
    </submittedName>
</protein>
<dbReference type="EMBL" id="MU005998">
    <property type="protein sequence ID" value="KAF2859043.1"/>
    <property type="molecule type" value="Genomic_DNA"/>
</dbReference>
<sequence>MALQLPRFQRKPRAGHCCSQYHFAQPSIRKISLTRLYDAGAKCNRSDLGKLIVLLRNFAKGSLNIDQCKFNEAGTELIQWADKMRLPPSVIPPAIALHRSAAQSYAFLQRQQDYKIASALIFAAMNLSMAYNQSEPEVLTRLKSIP</sequence>
<dbReference type="AlphaFoldDB" id="A0A6A7BV79"/>
<keyword evidence="2" id="KW-1185">Reference proteome</keyword>
<evidence type="ECO:0000313" key="2">
    <source>
        <dbReference type="Proteomes" id="UP000799421"/>
    </source>
</evidence>
<organism evidence="1 2">
    <name type="scientific">Piedraia hortae CBS 480.64</name>
    <dbReference type="NCBI Taxonomy" id="1314780"/>
    <lineage>
        <taxon>Eukaryota</taxon>
        <taxon>Fungi</taxon>
        <taxon>Dikarya</taxon>
        <taxon>Ascomycota</taxon>
        <taxon>Pezizomycotina</taxon>
        <taxon>Dothideomycetes</taxon>
        <taxon>Dothideomycetidae</taxon>
        <taxon>Capnodiales</taxon>
        <taxon>Piedraiaceae</taxon>
        <taxon>Piedraia</taxon>
    </lineage>
</organism>